<feature type="compositionally biased region" description="Acidic residues" evidence="11">
    <location>
        <begin position="118"/>
        <end position="131"/>
    </location>
</feature>
<dbReference type="Gene3D" id="1.10.510.10">
    <property type="entry name" value="Transferase(Phosphotransferase) domain 1"/>
    <property type="match status" value="1"/>
</dbReference>
<feature type="region of interest" description="Disordered" evidence="11">
    <location>
        <begin position="573"/>
        <end position="595"/>
    </location>
</feature>
<dbReference type="PROSITE" id="PS51178">
    <property type="entry name" value="PASTA"/>
    <property type="match status" value="2"/>
</dbReference>
<feature type="domain" description="PASTA" evidence="14">
    <location>
        <begin position="539"/>
        <end position="607"/>
    </location>
</feature>
<evidence type="ECO:0000256" key="3">
    <source>
        <dbReference type="ARBA" id="ARBA00022679"/>
    </source>
</evidence>
<keyword evidence="5 10" id="KW-0547">Nucleotide-binding</keyword>
<dbReference type="Gene3D" id="3.30.200.20">
    <property type="entry name" value="Phosphorylase Kinase, domain 1"/>
    <property type="match status" value="1"/>
</dbReference>
<dbReference type="Gene3D" id="3.30.10.20">
    <property type="match status" value="3"/>
</dbReference>
<dbReference type="Pfam" id="PF00069">
    <property type="entry name" value="Pkinase"/>
    <property type="match status" value="2"/>
</dbReference>
<evidence type="ECO:0000256" key="6">
    <source>
        <dbReference type="ARBA" id="ARBA00022777"/>
    </source>
</evidence>
<feature type="compositionally biased region" description="Acidic residues" evidence="11">
    <location>
        <begin position="721"/>
        <end position="730"/>
    </location>
</feature>
<keyword evidence="12" id="KW-0472">Membrane</keyword>
<dbReference type="InterPro" id="IPR011009">
    <property type="entry name" value="Kinase-like_dom_sf"/>
</dbReference>
<comment type="catalytic activity">
    <reaction evidence="8">
        <text>L-threonyl-[protein] + ATP = O-phospho-L-threonyl-[protein] + ADP + H(+)</text>
        <dbReference type="Rhea" id="RHEA:46608"/>
        <dbReference type="Rhea" id="RHEA-COMP:11060"/>
        <dbReference type="Rhea" id="RHEA-COMP:11605"/>
        <dbReference type="ChEBI" id="CHEBI:15378"/>
        <dbReference type="ChEBI" id="CHEBI:30013"/>
        <dbReference type="ChEBI" id="CHEBI:30616"/>
        <dbReference type="ChEBI" id="CHEBI:61977"/>
        <dbReference type="ChEBI" id="CHEBI:456216"/>
        <dbReference type="EC" id="2.7.11.1"/>
    </reaction>
</comment>
<dbReference type="SMART" id="SM00220">
    <property type="entry name" value="S_TKc"/>
    <property type="match status" value="1"/>
</dbReference>
<evidence type="ECO:0000256" key="11">
    <source>
        <dbReference type="SAM" id="MobiDB-lite"/>
    </source>
</evidence>
<dbReference type="CDD" id="cd06577">
    <property type="entry name" value="PASTA_pknB"/>
    <property type="match status" value="3"/>
</dbReference>
<proteinExistence type="predicted"/>
<reference evidence="15 16" key="1">
    <citation type="submission" date="2021-03" db="EMBL/GenBank/DDBJ databases">
        <title>Sequencing the genomes of 1000 actinobacteria strains.</title>
        <authorList>
            <person name="Klenk H.-P."/>
        </authorList>
    </citation>
    <scope>NUCLEOTIDE SEQUENCE [LARGE SCALE GENOMIC DNA]</scope>
    <source>
        <strain evidence="15 16">DSM 12544</strain>
    </source>
</reference>
<feature type="compositionally biased region" description="Acidic residues" evidence="11">
    <location>
        <begin position="679"/>
        <end position="699"/>
    </location>
</feature>
<dbReference type="PANTHER" id="PTHR43289:SF6">
    <property type="entry name" value="SERINE_THREONINE-PROTEIN KINASE NEKL-3"/>
    <property type="match status" value="1"/>
</dbReference>
<evidence type="ECO:0000256" key="5">
    <source>
        <dbReference type="ARBA" id="ARBA00022741"/>
    </source>
</evidence>
<keyword evidence="7 10" id="KW-0067">ATP-binding</keyword>
<evidence type="ECO:0000256" key="4">
    <source>
        <dbReference type="ARBA" id="ARBA00022737"/>
    </source>
</evidence>
<evidence type="ECO:0000313" key="16">
    <source>
        <dbReference type="Proteomes" id="UP001519331"/>
    </source>
</evidence>
<feature type="compositionally biased region" description="Gly residues" evidence="11">
    <location>
        <begin position="700"/>
        <end position="720"/>
    </location>
</feature>
<organism evidence="15 16">
    <name type="scientific">Nesterenkonia lacusekhoensis</name>
    <dbReference type="NCBI Taxonomy" id="150832"/>
    <lineage>
        <taxon>Bacteria</taxon>
        <taxon>Bacillati</taxon>
        <taxon>Actinomycetota</taxon>
        <taxon>Actinomycetes</taxon>
        <taxon>Micrococcales</taxon>
        <taxon>Micrococcaceae</taxon>
        <taxon>Nesterenkonia</taxon>
    </lineage>
</organism>
<feature type="compositionally biased region" description="Acidic residues" evidence="11">
    <location>
        <begin position="747"/>
        <end position="765"/>
    </location>
</feature>
<sequence>MTDTEERILNSRYRIESLIGRGGMADVYLGHDLSLDRQVAVKMLRPDLARDPQFQGRFRREAQSSASLNHRNIVGVYDTGRADVEDSHHDQVKTPYIVMEYVDGVTLRHILHGTPSSEDTEDVDEGPDGEETVVSSPQRDAELRSAETPPPPPPLSRRDQGGQSGGGSGEDDPDVLALSDTGRVDTEHGAASEVGEPLQKKIDQALGRPVSEQDAALYMSGILGALQYSHDKGIVHRDIKPSNVMVSRDDEVKVMDFGIARAFADSASTMTQTSAVVGTAQYLSPEQARGEVVDHRSDLYSAGCVLFELLTNRPPFRGESPVSVAYQHVREEPPQVSDLNPMVSPAMESVVHRALTKDPARRFQSAEEFDAALQNALHGVAVDAAEAPTGAITAVGAGSPTGRDFDDVVGAGAAGVGTPLSARTPEDPDVYEQLEEYEEQPRRRRGLAWIFWLLLLIVLLGGGAWALTQMLSTEEVEVPDVEGMERSEAMSELSEVNIEAEVEMVTHDEIEDEHAVGTDPEAGSTVDTGSQVTLHISSGPDEITVPDGLQGETEESVREALEDVGLEVGEISEENHAEVPEGSLVSTDPEAGTSVPAGSDVDLVLSTGLLTFPGVFGSWHWEATETLQAQGLTVQIDWQETTSHEEGRVIGQSVDGQSVQAGDVVPQGSTVVLAVAYEPEEEAGEDDEDEDTDDEDADEGGGGGDGGNGGDDGGGDGDGGAQDEDTDEGDGGNGNGNNGGNGNGGNGDDDGGDENSDDEDTDEGDSGNGNGNGNGGNGNGNGGNGNGNDDE</sequence>
<dbReference type="PANTHER" id="PTHR43289">
    <property type="entry name" value="MITOGEN-ACTIVATED PROTEIN KINASE KINASE KINASE 20-RELATED"/>
    <property type="match status" value="1"/>
</dbReference>
<dbReference type="GO" id="GO:0004674">
    <property type="term" value="F:protein serine/threonine kinase activity"/>
    <property type="evidence" value="ECO:0007669"/>
    <property type="project" value="UniProtKB-EC"/>
</dbReference>
<feature type="region of interest" description="Disordered" evidence="11">
    <location>
        <begin position="112"/>
        <end position="177"/>
    </location>
</feature>
<dbReference type="InterPro" id="IPR017441">
    <property type="entry name" value="Protein_kinase_ATP_BS"/>
</dbReference>
<evidence type="ECO:0000256" key="1">
    <source>
        <dbReference type="ARBA" id="ARBA00012513"/>
    </source>
</evidence>
<dbReference type="EC" id="2.7.11.1" evidence="1"/>
<comment type="catalytic activity">
    <reaction evidence="9">
        <text>L-seryl-[protein] + ATP = O-phospho-L-seryl-[protein] + ADP + H(+)</text>
        <dbReference type="Rhea" id="RHEA:17989"/>
        <dbReference type="Rhea" id="RHEA-COMP:9863"/>
        <dbReference type="Rhea" id="RHEA-COMP:11604"/>
        <dbReference type="ChEBI" id="CHEBI:15378"/>
        <dbReference type="ChEBI" id="CHEBI:29999"/>
        <dbReference type="ChEBI" id="CHEBI:30616"/>
        <dbReference type="ChEBI" id="CHEBI:83421"/>
        <dbReference type="ChEBI" id="CHEBI:456216"/>
        <dbReference type="EC" id="2.7.11.1"/>
    </reaction>
</comment>
<keyword evidence="3 15" id="KW-0808">Transferase</keyword>
<keyword evidence="2" id="KW-0723">Serine/threonine-protein kinase</keyword>
<dbReference type="PROSITE" id="PS00107">
    <property type="entry name" value="PROTEIN_KINASE_ATP"/>
    <property type="match status" value="1"/>
</dbReference>
<evidence type="ECO:0000256" key="10">
    <source>
        <dbReference type="PROSITE-ProRule" id="PRU10141"/>
    </source>
</evidence>
<evidence type="ECO:0000256" key="7">
    <source>
        <dbReference type="ARBA" id="ARBA00022840"/>
    </source>
</evidence>
<feature type="region of interest" description="Disordered" evidence="11">
    <location>
        <begin position="515"/>
        <end position="555"/>
    </location>
</feature>
<dbReference type="Proteomes" id="UP001519331">
    <property type="component" value="Unassembled WGS sequence"/>
</dbReference>
<keyword evidence="16" id="KW-1185">Reference proteome</keyword>
<keyword evidence="12" id="KW-1133">Transmembrane helix</keyword>
<evidence type="ECO:0000259" key="13">
    <source>
        <dbReference type="PROSITE" id="PS50011"/>
    </source>
</evidence>
<protein>
    <recommendedName>
        <fullName evidence="1">non-specific serine/threonine protein kinase</fullName>
        <ecNumber evidence="1">2.7.11.1</ecNumber>
    </recommendedName>
</protein>
<evidence type="ECO:0000313" key="15">
    <source>
        <dbReference type="EMBL" id="MBP2319310.1"/>
    </source>
</evidence>
<gene>
    <name evidence="15" type="ORF">JOF45_002329</name>
</gene>
<dbReference type="CDD" id="cd14014">
    <property type="entry name" value="STKc_PknB_like"/>
    <property type="match status" value="1"/>
</dbReference>
<keyword evidence="6 15" id="KW-0418">Kinase</keyword>
<dbReference type="PROSITE" id="PS50011">
    <property type="entry name" value="PROTEIN_KINASE_DOM"/>
    <property type="match status" value="1"/>
</dbReference>
<keyword evidence="4" id="KW-0677">Repeat</keyword>
<accession>A0ABS4T582</accession>
<dbReference type="InterPro" id="IPR000719">
    <property type="entry name" value="Prot_kinase_dom"/>
</dbReference>
<dbReference type="EMBL" id="JAGINX010000001">
    <property type="protein sequence ID" value="MBP2319310.1"/>
    <property type="molecule type" value="Genomic_DNA"/>
</dbReference>
<dbReference type="SUPFAM" id="SSF56112">
    <property type="entry name" value="Protein kinase-like (PK-like)"/>
    <property type="match status" value="1"/>
</dbReference>
<dbReference type="PROSITE" id="PS00108">
    <property type="entry name" value="PROTEIN_KINASE_ST"/>
    <property type="match status" value="1"/>
</dbReference>
<evidence type="ECO:0000256" key="12">
    <source>
        <dbReference type="SAM" id="Phobius"/>
    </source>
</evidence>
<dbReference type="Pfam" id="PF03793">
    <property type="entry name" value="PASTA"/>
    <property type="match status" value="2"/>
</dbReference>
<feature type="domain" description="Protein kinase" evidence="13">
    <location>
        <begin position="13"/>
        <end position="377"/>
    </location>
</feature>
<feature type="compositionally biased region" description="Gly residues" evidence="11">
    <location>
        <begin position="731"/>
        <end position="746"/>
    </location>
</feature>
<dbReference type="InterPro" id="IPR008271">
    <property type="entry name" value="Ser/Thr_kinase_AS"/>
</dbReference>
<dbReference type="SMART" id="SM00740">
    <property type="entry name" value="PASTA"/>
    <property type="match status" value="3"/>
</dbReference>
<evidence type="ECO:0000256" key="2">
    <source>
        <dbReference type="ARBA" id="ARBA00022527"/>
    </source>
</evidence>
<keyword evidence="12" id="KW-0812">Transmembrane</keyword>
<evidence type="ECO:0000256" key="9">
    <source>
        <dbReference type="ARBA" id="ARBA00048679"/>
    </source>
</evidence>
<feature type="binding site" evidence="10">
    <location>
        <position position="42"/>
    </location>
    <ligand>
        <name>ATP</name>
        <dbReference type="ChEBI" id="CHEBI:30616"/>
    </ligand>
</feature>
<dbReference type="RefSeq" id="WP_210050311.1">
    <property type="nucleotide sequence ID" value="NZ_JAGINX010000001.1"/>
</dbReference>
<evidence type="ECO:0000259" key="14">
    <source>
        <dbReference type="PROSITE" id="PS51178"/>
    </source>
</evidence>
<evidence type="ECO:0000256" key="8">
    <source>
        <dbReference type="ARBA" id="ARBA00047899"/>
    </source>
</evidence>
<feature type="domain" description="PASTA" evidence="14">
    <location>
        <begin position="472"/>
        <end position="538"/>
    </location>
</feature>
<feature type="region of interest" description="Disordered" evidence="11">
    <location>
        <begin position="679"/>
        <end position="791"/>
    </location>
</feature>
<name>A0ABS4T582_9MICC</name>
<dbReference type="InterPro" id="IPR005543">
    <property type="entry name" value="PASTA_dom"/>
</dbReference>
<feature type="compositionally biased region" description="Polar residues" evidence="11">
    <location>
        <begin position="525"/>
        <end position="536"/>
    </location>
</feature>
<feature type="transmembrane region" description="Helical" evidence="12">
    <location>
        <begin position="447"/>
        <end position="467"/>
    </location>
</feature>
<feature type="compositionally biased region" description="Gly residues" evidence="11">
    <location>
        <begin position="766"/>
        <end position="791"/>
    </location>
</feature>
<comment type="caution">
    <text evidence="15">The sequence shown here is derived from an EMBL/GenBank/DDBJ whole genome shotgun (WGS) entry which is preliminary data.</text>
</comment>